<organism evidence="1 2">
    <name type="scientific">Vararia minispora EC-137</name>
    <dbReference type="NCBI Taxonomy" id="1314806"/>
    <lineage>
        <taxon>Eukaryota</taxon>
        <taxon>Fungi</taxon>
        <taxon>Dikarya</taxon>
        <taxon>Basidiomycota</taxon>
        <taxon>Agaricomycotina</taxon>
        <taxon>Agaricomycetes</taxon>
        <taxon>Russulales</taxon>
        <taxon>Lachnocladiaceae</taxon>
        <taxon>Vararia</taxon>
    </lineage>
</organism>
<comment type="caution">
    <text evidence="1">The sequence shown here is derived from an EMBL/GenBank/DDBJ whole genome shotgun (WGS) entry which is preliminary data.</text>
</comment>
<dbReference type="Proteomes" id="UP000814128">
    <property type="component" value="Unassembled WGS sequence"/>
</dbReference>
<proteinExistence type="predicted"/>
<gene>
    <name evidence="1" type="ORF">K488DRAFT_83553</name>
</gene>
<accession>A0ACB8QTE2</accession>
<sequence>MSIQRAFLSFRDALDDHNDRRERLIKTSRDITAASKKVVFLLHRLAADAPAGPDTAVASVAYPKLREIQAAFAALRPELAGDAFWRYQHAVSPGLQEYIEALSFAHYLEHRTLIPFDDVQASLSDADGPFFPLTVADYLLGLSDLTGELMRFAISSISRRGGRTVASDVSTFVRACKADFEGFTPYVRELAKKQAVTAQSLLKIEDAAYAIVLRTSEYDLPPELLDDLVARTVADAGAPGSFARRHQEYERVRDEDAEVAYEQ</sequence>
<dbReference type="EMBL" id="MU273492">
    <property type="protein sequence ID" value="KAI0034953.1"/>
    <property type="molecule type" value="Genomic_DNA"/>
</dbReference>
<protein>
    <submittedName>
        <fullName evidence="1">Translin</fullName>
    </submittedName>
</protein>
<reference evidence="1" key="2">
    <citation type="journal article" date="2022" name="New Phytol.">
        <title>Evolutionary transition to the ectomycorrhizal habit in the genomes of a hyperdiverse lineage of mushroom-forming fungi.</title>
        <authorList>
            <person name="Looney B."/>
            <person name="Miyauchi S."/>
            <person name="Morin E."/>
            <person name="Drula E."/>
            <person name="Courty P.E."/>
            <person name="Kohler A."/>
            <person name="Kuo A."/>
            <person name="LaButti K."/>
            <person name="Pangilinan J."/>
            <person name="Lipzen A."/>
            <person name="Riley R."/>
            <person name="Andreopoulos W."/>
            <person name="He G."/>
            <person name="Johnson J."/>
            <person name="Nolan M."/>
            <person name="Tritt A."/>
            <person name="Barry K.W."/>
            <person name="Grigoriev I.V."/>
            <person name="Nagy L.G."/>
            <person name="Hibbett D."/>
            <person name="Henrissat B."/>
            <person name="Matheny P.B."/>
            <person name="Labbe J."/>
            <person name="Martin F.M."/>
        </authorList>
    </citation>
    <scope>NUCLEOTIDE SEQUENCE</scope>
    <source>
        <strain evidence="1">EC-137</strain>
    </source>
</reference>
<name>A0ACB8QTE2_9AGAM</name>
<reference evidence="1" key="1">
    <citation type="submission" date="2021-02" db="EMBL/GenBank/DDBJ databases">
        <authorList>
            <consortium name="DOE Joint Genome Institute"/>
            <person name="Ahrendt S."/>
            <person name="Looney B.P."/>
            <person name="Miyauchi S."/>
            <person name="Morin E."/>
            <person name="Drula E."/>
            <person name="Courty P.E."/>
            <person name="Chicoki N."/>
            <person name="Fauchery L."/>
            <person name="Kohler A."/>
            <person name="Kuo A."/>
            <person name="Labutti K."/>
            <person name="Pangilinan J."/>
            <person name="Lipzen A."/>
            <person name="Riley R."/>
            <person name="Andreopoulos W."/>
            <person name="He G."/>
            <person name="Johnson J."/>
            <person name="Barry K.W."/>
            <person name="Grigoriev I.V."/>
            <person name="Nagy L."/>
            <person name="Hibbett D."/>
            <person name="Henrissat B."/>
            <person name="Matheny P.B."/>
            <person name="Labbe J."/>
            <person name="Martin F."/>
        </authorList>
    </citation>
    <scope>NUCLEOTIDE SEQUENCE</scope>
    <source>
        <strain evidence="1">EC-137</strain>
    </source>
</reference>
<keyword evidence="2" id="KW-1185">Reference proteome</keyword>
<evidence type="ECO:0000313" key="2">
    <source>
        <dbReference type="Proteomes" id="UP000814128"/>
    </source>
</evidence>
<evidence type="ECO:0000313" key="1">
    <source>
        <dbReference type="EMBL" id="KAI0034953.1"/>
    </source>
</evidence>